<feature type="compositionally biased region" description="Low complexity" evidence="1">
    <location>
        <begin position="54"/>
        <end position="64"/>
    </location>
</feature>
<dbReference type="Proteomes" id="UP000230069">
    <property type="component" value="Unassembled WGS sequence"/>
</dbReference>
<evidence type="ECO:0000313" key="2">
    <source>
        <dbReference type="EMBL" id="PIA38152.1"/>
    </source>
</evidence>
<dbReference type="InParanoid" id="A0A2G5D3Q9"/>
<dbReference type="OrthoDB" id="1937859at2759"/>
<reference evidence="2 3" key="1">
    <citation type="submission" date="2017-09" db="EMBL/GenBank/DDBJ databases">
        <title>WGS assembly of Aquilegia coerulea Goldsmith.</title>
        <authorList>
            <person name="Hodges S."/>
            <person name="Kramer E."/>
            <person name="Nordborg M."/>
            <person name="Tomkins J."/>
            <person name="Borevitz J."/>
            <person name="Derieg N."/>
            <person name="Yan J."/>
            <person name="Mihaltcheva S."/>
            <person name="Hayes R.D."/>
            <person name="Rokhsar D."/>
        </authorList>
    </citation>
    <scope>NUCLEOTIDE SEQUENCE [LARGE SCALE GENOMIC DNA]</scope>
    <source>
        <strain evidence="3">cv. Goldsmith</strain>
    </source>
</reference>
<feature type="region of interest" description="Disordered" evidence="1">
    <location>
        <begin position="54"/>
        <end position="77"/>
    </location>
</feature>
<keyword evidence="3" id="KW-1185">Reference proteome</keyword>
<name>A0A2G5D3Q9_AQUCA</name>
<evidence type="ECO:0000313" key="3">
    <source>
        <dbReference type="Proteomes" id="UP000230069"/>
    </source>
</evidence>
<protein>
    <submittedName>
        <fullName evidence="2">Uncharacterized protein</fullName>
    </submittedName>
</protein>
<dbReference type="PANTHER" id="PTHR31903">
    <property type="entry name" value="F12F1.11-RELATED"/>
    <property type="match status" value="1"/>
</dbReference>
<dbReference type="EMBL" id="KZ305045">
    <property type="protein sequence ID" value="PIA38152.1"/>
    <property type="molecule type" value="Genomic_DNA"/>
</dbReference>
<dbReference type="AlphaFoldDB" id="A0A2G5D3Q9"/>
<dbReference type="PANTHER" id="PTHR31903:SF6">
    <property type="entry name" value="F12F1.11-RELATED"/>
    <property type="match status" value="1"/>
</dbReference>
<evidence type="ECO:0000256" key="1">
    <source>
        <dbReference type="SAM" id="MobiDB-lite"/>
    </source>
</evidence>
<dbReference type="FunCoup" id="A0A2G5D3Q9">
    <property type="interactions" value="308"/>
</dbReference>
<gene>
    <name evidence="2" type="ORF">AQUCO_02800062v1</name>
</gene>
<dbReference type="STRING" id="218851.A0A2G5D3Q9"/>
<organism evidence="2 3">
    <name type="scientific">Aquilegia coerulea</name>
    <name type="common">Rocky mountain columbine</name>
    <dbReference type="NCBI Taxonomy" id="218851"/>
    <lineage>
        <taxon>Eukaryota</taxon>
        <taxon>Viridiplantae</taxon>
        <taxon>Streptophyta</taxon>
        <taxon>Embryophyta</taxon>
        <taxon>Tracheophyta</taxon>
        <taxon>Spermatophyta</taxon>
        <taxon>Magnoliopsida</taxon>
        <taxon>Ranunculales</taxon>
        <taxon>Ranunculaceae</taxon>
        <taxon>Thalictroideae</taxon>
        <taxon>Aquilegia</taxon>
    </lineage>
</organism>
<proteinExistence type="predicted"/>
<sequence>MKKLYKKGKVHPSPPLISDHLAFLPATILTLTVALSPQDREVLAYLLLSCSTSPTTNFSTSNNKKNSHKNINKNNSNGVGREHPPLFYCNCFRCYTSYWVRWDSSPNRQLIHDIIDAFEDELSQKKKKNNKKERKKKGINGLKRLEDAYDDDDDSSQVMSGNLSAESVVVNSCLGHHDNDNDYGTSSCSAEHYEEEMENLKKVSKKIC</sequence>
<accession>A0A2G5D3Q9</accession>